<accession>A0A9D2U8W5</accession>
<reference evidence="2" key="2">
    <citation type="submission" date="2021-04" db="EMBL/GenBank/DDBJ databases">
        <authorList>
            <person name="Gilroy R."/>
        </authorList>
    </citation>
    <scope>NUCLEOTIDE SEQUENCE</scope>
    <source>
        <strain evidence="2">ChiBcec15-3976</strain>
    </source>
</reference>
<keyword evidence="1" id="KW-0812">Transmembrane</keyword>
<proteinExistence type="predicted"/>
<evidence type="ECO:0000313" key="3">
    <source>
        <dbReference type="Proteomes" id="UP000823909"/>
    </source>
</evidence>
<gene>
    <name evidence="2" type="ORF">H9910_09015</name>
</gene>
<protein>
    <submittedName>
        <fullName evidence="2">Uncharacterized protein</fullName>
    </submittedName>
</protein>
<dbReference type="EMBL" id="DWUU01000054">
    <property type="protein sequence ID" value="HJD43128.1"/>
    <property type="molecule type" value="Genomic_DNA"/>
</dbReference>
<feature type="transmembrane region" description="Helical" evidence="1">
    <location>
        <begin position="12"/>
        <end position="34"/>
    </location>
</feature>
<organism evidence="2 3">
    <name type="scientific">Candidatus Mediterraneibacter quadrami</name>
    <dbReference type="NCBI Taxonomy" id="2838684"/>
    <lineage>
        <taxon>Bacteria</taxon>
        <taxon>Bacillati</taxon>
        <taxon>Bacillota</taxon>
        <taxon>Clostridia</taxon>
        <taxon>Lachnospirales</taxon>
        <taxon>Lachnospiraceae</taxon>
        <taxon>Mediterraneibacter</taxon>
    </lineage>
</organism>
<evidence type="ECO:0000256" key="1">
    <source>
        <dbReference type="SAM" id="Phobius"/>
    </source>
</evidence>
<dbReference type="Proteomes" id="UP000823909">
    <property type="component" value="Unassembled WGS sequence"/>
</dbReference>
<comment type="caution">
    <text evidence="2">The sequence shown here is derived from an EMBL/GenBank/DDBJ whole genome shotgun (WGS) entry which is preliminary data.</text>
</comment>
<sequence>MMEKPMLRAGMRWLVYMCIGGMIILVVTAIPMHFINQAREQHVEELKEQRYEEFKERYGF</sequence>
<reference evidence="2" key="1">
    <citation type="journal article" date="2021" name="PeerJ">
        <title>Extensive microbial diversity within the chicken gut microbiome revealed by metagenomics and culture.</title>
        <authorList>
            <person name="Gilroy R."/>
            <person name="Ravi A."/>
            <person name="Getino M."/>
            <person name="Pursley I."/>
            <person name="Horton D.L."/>
            <person name="Alikhan N.F."/>
            <person name="Baker D."/>
            <person name="Gharbi K."/>
            <person name="Hall N."/>
            <person name="Watson M."/>
            <person name="Adriaenssens E.M."/>
            <person name="Foster-Nyarko E."/>
            <person name="Jarju S."/>
            <person name="Secka A."/>
            <person name="Antonio M."/>
            <person name="Oren A."/>
            <person name="Chaudhuri R.R."/>
            <person name="La Ragione R."/>
            <person name="Hildebrand F."/>
            <person name="Pallen M.J."/>
        </authorList>
    </citation>
    <scope>NUCLEOTIDE SEQUENCE</scope>
    <source>
        <strain evidence="2">ChiBcec15-3976</strain>
    </source>
</reference>
<keyword evidence="1" id="KW-0472">Membrane</keyword>
<name>A0A9D2U8W5_9FIRM</name>
<keyword evidence="1" id="KW-1133">Transmembrane helix</keyword>
<evidence type="ECO:0000313" key="2">
    <source>
        <dbReference type="EMBL" id="HJD43128.1"/>
    </source>
</evidence>
<dbReference type="AlphaFoldDB" id="A0A9D2U8W5"/>